<dbReference type="SUPFAM" id="SSF48452">
    <property type="entry name" value="TPR-like"/>
    <property type="match status" value="1"/>
</dbReference>
<organism evidence="1 2">
    <name type="scientific">Nitrospina watsonii</name>
    <dbReference type="NCBI Taxonomy" id="1323948"/>
    <lineage>
        <taxon>Bacteria</taxon>
        <taxon>Pseudomonadati</taxon>
        <taxon>Nitrospinota/Tectimicrobiota group</taxon>
        <taxon>Nitrospinota</taxon>
        <taxon>Nitrospinia</taxon>
        <taxon>Nitrospinales</taxon>
        <taxon>Nitrospinaceae</taxon>
        <taxon>Nitrospina</taxon>
    </lineage>
</organism>
<dbReference type="Proteomes" id="UP001157733">
    <property type="component" value="Chromosome"/>
</dbReference>
<evidence type="ECO:0000313" key="1">
    <source>
        <dbReference type="EMBL" id="CAI2719626.1"/>
    </source>
</evidence>
<dbReference type="Gene3D" id="1.25.40.10">
    <property type="entry name" value="Tetratricopeptide repeat domain"/>
    <property type="match status" value="1"/>
</dbReference>
<protein>
    <submittedName>
        <fullName evidence="1">TPR_REGION domain-containing protein</fullName>
    </submittedName>
</protein>
<gene>
    <name evidence="1" type="ORF">NSPWAT_2770</name>
</gene>
<sequence>MYEGEAGWDAVQRTKIELVKHFQYQPLTHRDFCQLAHLDYKLAQWEPQVKAEHLNRCLENVEKALDHNPQAGIAYFLRGLCLGRQGQMQGLWASLNIIDPVRTAMEMARQLDPALDHGGPDRALGRMLYELPFFLGGDLKKSIEHLETAVQLGPDYWENHYYLAQSYMSQKRYRDAKRELQDALKMAGSVNEEPHMEDHRRHIRELLREVERRLD</sequence>
<accession>A0ABN8W3F7</accession>
<dbReference type="Pfam" id="PF14559">
    <property type="entry name" value="TPR_19"/>
    <property type="match status" value="1"/>
</dbReference>
<evidence type="ECO:0000313" key="2">
    <source>
        <dbReference type="Proteomes" id="UP001157733"/>
    </source>
</evidence>
<proteinExistence type="predicted"/>
<dbReference type="InterPro" id="IPR011990">
    <property type="entry name" value="TPR-like_helical_dom_sf"/>
</dbReference>
<name>A0ABN8W3F7_9BACT</name>
<reference evidence="1 2" key="1">
    <citation type="submission" date="2022-09" db="EMBL/GenBank/DDBJ databases">
        <authorList>
            <person name="Kop L."/>
        </authorList>
    </citation>
    <scope>NUCLEOTIDE SEQUENCE [LARGE SCALE GENOMIC DNA]</scope>
    <source>
        <strain evidence="1 2">347</strain>
    </source>
</reference>
<dbReference type="EMBL" id="OX336137">
    <property type="protein sequence ID" value="CAI2719626.1"/>
    <property type="molecule type" value="Genomic_DNA"/>
</dbReference>
<keyword evidence="2" id="KW-1185">Reference proteome</keyword>